<dbReference type="PANTHER" id="PTHR28657:SF3">
    <property type="entry name" value="INDOLEAMINE 2,3-DIOXYGENASE"/>
    <property type="match status" value="1"/>
</dbReference>
<dbReference type="AlphaFoldDB" id="M3AVM3"/>
<dbReference type="GeneID" id="27903768"/>
<evidence type="ECO:0000256" key="2">
    <source>
        <dbReference type="ARBA" id="ARBA00022723"/>
    </source>
</evidence>
<reference evidence="6 7" key="1">
    <citation type="journal article" date="2012" name="PLoS Pathog.">
        <title>Diverse lifestyles and strategies of plant pathogenesis encoded in the genomes of eighteen Dothideomycetes fungi.</title>
        <authorList>
            <person name="Ohm R.A."/>
            <person name="Feau N."/>
            <person name="Henrissat B."/>
            <person name="Schoch C.L."/>
            <person name="Horwitz B.A."/>
            <person name="Barry K.W."/>
            <person name="Condon B.J."/>
            <person name="Copeland A.C."/>
            <person name="Dhillon B."/>
            <person name="Glaser F."/>
            <person name="Hesse C.N."/>
            <person name="Kosti I."/>
            <person name="LaButti K."/>
            <person name="Lindquist E.A."/>
            <person name="Lucas S."/>
            <person name="Salamov A.A."/>
            <person name="Bradshaw R.E."/>
            <person name="Ciuffetti L."/>
            <person name="Hamelin R.C."/>
            <person name="Kema G.H.J."/>
            <person name="Lawrence C."/>
            <person name="Scott J.A."/>
            <person name="Spatafora J.W."/>
            <person name="Turgeon B.G."/>
            <person name="de Wit P.J.G.M."/>
            <person name="Zhong S."/>
            <person name="Goodwin S.B."/>
            <person name="Grigoriev I.V."/>
        </authorList>
    </citation>
    <scope>NUCLEOTIDE SEQUENCE [LARGE SCALE GENOMIC DNA]</scope>
    <source>
        <strain evidence="6 7">SO2202</strain>
    </source>
</reference>
<dbReference type="EC" id="1.13.11.52" evidence="5"/>
<keyword evidence="3 4" id="KW-0408">Iron</keyword>
<dbReference type="Gene3D" id="1.20.58.480">
    <property type="match status" value="1"/>
</dbReference>
<dbReference type="GO" id="GO:0020037">
    <property type="term" value="F:heme binding"/>
    <property type="evidence" value="ECO:0007669"/>
    <property type="project" value="UniProtKB-UniRule"/>
</dbReference>
<keyword evidence="5 6" id="KW-0223">Dioxygenase</keyword>
<evidence type="ECO:0000256" key="1">
    <source>
        <dbReference type="ARBA" id="ARBA00007119"/>
    </source>
</evidence>
<dbReference type="RefSeq" id="XP_016758237.1">
    <property type="nucleotide sequence ID" value="XM_016906631.1"/>
</dbReference>
<evidence type="ECO:0000256" key="4">
    <source>
        <dbReference type="PIRSR" id="PIRSR600898-1"/>
    </source>
</evidence>
<dbReference type="InterPro" id="IPR037217">
    <property type="entry name" value="Trp/Indoleamine_2_3_dOase-like"/>
</dbReference>
<dbReference type="GO" id="GO:0033754">
    <property type="term" value="F:indoleamine 2,3-dioxygenase activity"/>
    <property type="evidence" value="ECO:0007669"/>
    <property type="project" value="UniProtKB-EC"/>
</dbReference>
<evidence type="ECO:0000313" key="6">
    <source>
        <dbReference type="EMBL" id="EMF10116.1"/>
    </source>
</evidence>
<dbReference type="PANTHER" id="PTHR28657">
    <property type="entry name" value="INDOLEAMINE 2,3-DIOXYGENASE"/>
    <property type="match status" value="1"/>
</dbReference>
<proteinExistence type="inferred from homology"/>
<dbReference type="GO" id="GO:0019441">
    <property type="term" value="P:L-tryptophan catabolic process to kynurenine"/>
    <property type="evidence" value="ECO:0007669"/>
    <property type="project" value="UniProtKB-UniRule"/>
</dbReference>
<protein>
    <recommendedName>
        <fullName evidence="5">Indoleamine 2,3-dioxygenase</fullName>
        <ecNumber evidence="5">1.13.11.52</ecNumber>
    </recommendedName>
</protein>
<gene>
    <name evidence="6" type="ORF">SEPMUDRAFT_151149</name>
</gene>
<feature type="binding site" description="proximal binding residue" evidence="4">
    <location>
        <position position="406"/>
    </location>
    <ligand>
        <name>heme b</name>
        <dbReference type="ChEBI" id="CHEBI:60344"/>
    </ligand>
    <ligandPart>
        <name>Fe</name>
        <dbReference type="ChEBI" id="CHEBI:18248"/>
    </ligandPart>
</feature>
<dbReference type="eggNOG" id="ENOG502SIY6">
    <property type="taxonomic scope" value="Eukaryota"/>
</dbReference>
<keyword evidence="7" id="KW-1185">Reference proteome</keyword>
<accession>M3AVM3</accession>
<evidence type="ECO:0000313" key="7">
    <source>
        <dbReference type="Proteomes" id="UP000016931"/>
    </source>
</evidence>
<keyword evidence="2 4" id="KW-0479">Metal-binding</keyword>
<dbReference type="OrthoDB" id="10262710at2759"/>
<name>M3AVM3_SPHMS</name>
<evidence type="ECO:0000256" key="3">
    <source>
        <dbReference type="ARBA" id="ARBA00023004"/>
    </source>
</evidence>
<dbReference type="GO" id="GO:0046872">
    <property type="term" value="F:metal ion binding"/>
    <property type="evidence" value="ECO:0007669"/>
    <property type="project" value="UniProtKB-UniRule"/>
</dbReference>
<dbReference type="Proteomes" id="UP000016931">
    <property type="component" value="Unassembled WGS sequence"/>
</dbReference>
<dbReference type="Pfam" id="PF01231">
    <property type="entry name" value="IDO"/>
    <property type="match status" value="1"/>
</dbReference>
<dbReference type="STRING" id="692275.M3AVM3"/>
<dbReference type="EMBL" id="KB456268">
    <property type="protein sequence ID" value="EMF10116.1"/>
    <property type="molecule type" value="Genomic_DNA"/>
</dbReference>
<keyword evidence="4 5" id="KW-0349">Heme</keyword>
<comment type="similarity">
    <text evidence="1 5">Belongs to the indoleamine 2,3-dioxygenase family.</text>
</comment>
<evidence type="ECO:0000256" key="5">
    <source>
        <dbReference type="RuleBase" id="RU369119"/>
    </source>
</evidence>
<dbReference type="FunFam" id="1.20.58.480:FF:000005">
    <property type="entry name" value="Indoleamine 2,3-dioxygenase family protein"/>
    <property type="match status" value="1"/>
</dbReference>
<dbReference type="HOGENOM" id="CLU_033932_0_0_1"/>
<dbReference type="InterPro" id="IPR000898">
    <property type="entry name" value="Indolamine_dOase"/>
</dbReference>
<comment type="function">
    <text evidence="5">Produces N-formyl-kynurenine through the oxidation of tryptophan.</text>
</comment>
<dbReference type="OMA" id="TYELGPA"/>
<dbReference type="SUPFAM" id="SSF140959">
    <property type="entry name" value="Indolic compounds 2,3-dioxygenase-like"/>
    <property type="match status" value="1"/>
</dbReference>
<sequence length="501" mass="56681">MSPYLSNTADQEKVRMSDTRAVFPHIHDDPAALPSSLDPFTITTQNGFLPLQTPQIELPSVFAPLQKLCDDMPIQKLDGTPGLLATCQLGPTIDEQKALPDLNHEIDNLIAADGEPDMAAVSAAFRDYSFLASAYLLEPCWEQWQKDGTYGLGRPVLPREIAGPLVKCAKMLDVPAFLAYAAGYALFNYRFADASIGASEYSNLRLIRAFENGLDASSSEAGFILTHVDMVKHTGPLVQGAVQLLDSVAADTGVTPVVDAFEHLLSTMRVIEDSMEGMWNQSKPKDYNRYRTFIFGITNQPFFPNGVIYDGYADNQPQYFRGESGANDAIIPLLDSLLQIPMPQNPLTEILKDFRGYRPKPHRDFLAYVRSRSEELAVKDYCLQDLQTKILYLRLLEHVRSFRWRHWLFAREYIMKRTPHPTATGGSPIVTWLPNQLFAVMELMRKVWESVSASEKAEQGKVVNEMMENVYESYEKLDKEVERWCQDRGWDRKKIDVHPSK</sequence>
<comment type="catalytic activity">
    <reaction evidence="5">
        <text>L-tryptophan + O2 = N-formyl-L-kynurenine</text>
        <dbReference type="Rhea" id="RHEA:24536"/>
        <dbReference type="ChEBI" id="CHEBI:15379"/>
        <dbReference type="ChEBI" id="CHEBI:57912"/>
        <dbReference type="ChEBI" id="CHEBI:58629"/>
    </reaction>
</comment>
<organism evidence="6 7">
    <name type="scientific">Sphaerulina musiva (strain SO2202)</name>
    <name type="common">Poplar stem canker fungus</name>
    <name type="synonym">Septoria musiva</name>
    <dbReference type="NCBI Taxonomy" id="692275"/>
    <lineage>
        <taxon>Eukaryota</taxon>
        <taxon>Fungi</taxon>
        <taxon>Dikarya</taxon>
        <taxon>Ascomycota</taxon>
        <taxon>Pezizomycotina</taxon>
        <taxon>Dothideomycetes</taxon>
        <taxon>Dothideomycetidae</taxon>
        <taxon>Mycosphaerellales</taxon>
        <taxon>Mycosphaerellaceae</taxon>
        <taxon>Sphaerulina</taxon>
    </lineage>
</organism>
<keyword evidence="5" id="KW-0560">Oxidoreductase</keyword>